<dbReference type="Gramene" id="KOM35204">
    <property type="protein sequence ID" value="KOM35204"/>
    <property type="gene ID" value="LR48_Vigan02g135400"/>
</dbReference>
<sequence>MQVLQDGSVTMLLEKDLWDEKELKKLFCTNHSSYLVLEFRIPTNWVAVFKKHIIDTGVNDWINLSYGVFISKILVLSQVVHTGETKVICNRTNEIGKAILTCIGLKKMPLGWVFSDEQTQIKDKDEVSDSDNEPVSFSLKSEFERFMVNRFEKTFKRASKMKKSIMRMEKKMEEIIKNYVESSTSTEESTNEDDESSEEDSMEMSESK</sequence>
<dbReference type="Proteomes" id="UP000053144">
    <property type="component" value="Chromosome 2"/>
</dbReference>
<evidence type="ECO:0000256" key="1">
    <source>
        <dbReference type="SAM" id="MobiDB-lite"/>
    </source>
</evidence>
<dbReference type="EMBL" id="CM003372">
    <property type="protein sequence ID" value="KOM35204.1"/>
    <property type="molecule type" value="Genomic_DNA"/>
</dbReference>
<feature type="compositionally biased region" description="Acidic residues" evidence="1">
    <location>
        <begin position="189"/>
        <end position="208"/>
    </location>
</feature>
<feature type="region of interest" description="Disordered" evidence="1">
    <location>
        <begin position="177"/>
        <end position="208"/>
    </location>
</feature>
<gene>
    <name evidence="2" type="ORF">LR48_Vigan02g135400</name>
</gene>
<evidence type="ECO:0000313" key="3">
    <source>
        <dbReference type="Proteomes" id="UP000053144"/>
    </source>
</evidence>
<name>A0A0L9TYE2_PHAAN</name>
<organism evidence="2 3">
    <name type="scientific">Phaseolus angularis</name>
    <name type="common">Azuki bean</name>
    <name type="synonym">Vigna angularis</name>
    <dbReference type="NCBI Taxonomy" id="3914"/>
    <lineage>
        <taxon>Eukaryota</taxon>
        <taxon>Viridiplantae</taxon>
        <taxon>Streptophyta</taxon>
        <taxon>Embryophyta</taxon>
        <taxon>Tracheophyta</taxon>
        <taxon>Spermatophyta</taxon>
        <taxon>Magnoliopsida</taxon>
        <taxon>eudicotyledons</taxon>
        <taxon>Gunneridae</taxon>
        <taxon>Pentapetalae</taxon>
        <taxon>rosids</taxon>
        <taxon>fabids</taxon>
        <taxon>Fabales</taxon>
        <taxon>Fabaceae</taxon>
        <taxon>Papilionoideae</taxon>
        <taxon>50 kb inversion clade</taxon>
        <taxon>NPAAA clade</taxon>
        <taxon>indigoferoid/millettioid clade</taxon>
        <taxon>Phaseoleae</taxon>
        <taxon>Vigna</taxon>
    </lineage>
</organism>
<accession>A0A0L9TYE2</accession>
<dbReference type="AlphaFoldDB" id="A0A0L9TYE2"/>
<protein>
    <submittedName>
        <fullName evidence="2">Uncharacterized protein</fullName>
    </submittedName>
</protein>
<evidence type="ECO:0000313" key="2">
    <source>
        <dbReference type="EMBL" id="KOM35204.1"/>
    </source>
</evidence>
<proteinExistence type="predicted"/>
<reference evidence="3" key="1">
    <citation type="journal article" date="2015" name="Proc. Natl. Acad. Sci. U.S.A.">
        <title>Genome sequencing of adzuki bean (Vigna angularis) provides insight into high starch and low fat accumulation and domestication.</title>
        <authorList>
            <person name="Yang K."/>
            <person name="Tian Z."/>
            <person name="Chen C."/>
            <person name="Luo L."/>
            <person name="Zhao B."/>
            <person name="Wang Z."/>
            <person name="Yu L."/>
            <person name="Li Y."/>
            <person name="Sun Y."/>
            <person name="Li W."/>
            <person name="Chen Y."/>
            <person name="Li Y."/>
            <person name="Zhang Y."/>
            <person name="Ai D."/>
            <person name="Zhao J."/>
            <person name="Shang C."/>
            <person name="Ma Y."/>
            <person name="Wu B."/>
            <person name="Wang M."/>
            <person name="Gao L."/>
            <person name="Sun D."/>
            <person name="Zhang P."/>
            <person name="Guo F."/>
            <person name="Wang W."/>
            <person name="Li Y."/>
            <person name="Wang J."/>
            <person name="Varshney R.K."/>
            <person name="Wang J."/>
            <person name="Ling H.Q."/>
            <person name="Wan P."/>
        </authorList>
    </citation>
    <scope>NUCLEOTIDE SEQUENCE</scope>
    <source>
        <strain evidence="3">cv. Jingnong 6</strain>
    </source>
</reference>